<evidence type="ECO:0000313" key="1">
    <source>
        <dbReference type="EMBL" id="PIC42553.1"/>
    </source>
</evidence>
<evidence type="ECO:0000313" key="2">
    <source>
        <dbReference type="Proteomes" id="UP000230233"/>
    </source>
</evidence>
<gene>
    <name evidence="1" type="primary">Cnig_chr_III.g9593</name>
    <name evidence="1" type="ORF">B9Z55_009593</name>
</gene>
<organism evidence="1 2">
    <name type="scientific">Caenorhabditis nigoni</name>
    <dbReference type="NCBI Taxonomy" id="1611254"/>
    <lineage>
        <taxon>Eukaryota</taxon>
        <taxon>Metazoa</taxon>
        <taxon>Ecdysozoa</taxon>
        <taxon>Nematoda</taxon>
        <taxon>Chromadorea</taxon>
        <taxon>Rhabditida</taxon>
        <taxon>Rhabditina</taxon>
        <taxon>Rhabditomorpha</taxon>
        <taxon>Rhabditoidea</taxon>
        <taxon>Rhabditidae</taxon>
        <taxon>Peloderinae</taxon>
        <taxon>Caenorhabditis</taxon>
    </lineage>
</organism>
<sequence>MQSLAGLGPITGRFVFPSFCPGIDIKNIEEYLATFPVLKHISMDLDKPEIFCPESKFWQAESIDLTLCINTVPVFLRNFQGRQAFLRCYDRNTLDLIEFMNRWKSGEQCQKLEYLQIGIEFNNLPNDLLNENGVKHIDAIKTPPTHTLPKLSKTEYVPNTTPINSHSYIVRETDNRVASVSIQDKSFCFGVWDKTEEEFLRMVK</sequence>
<reference evidence="2" key="1">
    <citation type="submission" date="2017-10" db="EMBL/GenBank/DDBJ databases">
        <title>Rapid genome shrinkage in a self-fertile nematode reveals novel sperm competition proteins.</title>
        <authorList>
            <person name="Yin D."/>
            <person name="Schwarz E.M."/>
            <person name="Thomas C.G."/>
            <person name="Felde R.L."/>
            <person name="Korf I.F."/>
            <person name="Cutter A.D."/>
            <person name="Schartner C.M."/>
            <person name="Ralston E.J."/>
            <person name="Meyer B.J."/>
            <person name="Haag E.S."/>
        </authorList>
    </citation>
    <scope>NUCLEOTIDE SEQUENCE [LARGE SCALE GENOMIC DNA]</scope>
    <source>
        <strain evidence="2">JU1422</strain>
    </source>
</reference>
<proteinExistence type="predicted"/>
<name>A0A2G5USW0_9PELO</name>
<accession>A0A2G5USW0</accession>
<dbReference type="EMBL" id="PDUG01000003">
    <property type="protein sequence ID" value="PIC42553.1"/>
    <property type="molecule type" value="Genomic_DNA"/>
</dbReference>
<evidence type="ECO:0008006" key="3">
    <source>
        <dbReference type="Google" id="ProtNLM"/>
    </source>
</evidence>
<keyword evidence="2" id="KW-1185">Reference proteome</keyword>
<comment type="caution">
    <text evidence="1">The sequence shown here is derived from an EMBL/GenBank/DDBJ whole genome shotgun (WGS) entry which is preliminary data.</text>
</comment>
<dbReference type="PANTHER" id="PTHR21503:SF8">
    <property type="entry name" value="F-BOX ASSOCIATED DOMAIN-CONTAINING PROTEIN-RELATED"/>
    <property type="match status" value="1"/>
</dbReference>
<dbReference type="PANTHER" id="PTHR21503">
    <property type="entry name" value="F-BOX-CONTAINING HYPOTHETICAL PROTEIN C.ELEGANS"/>
    <property type="match status" value="1"/>
</dbReference>
<dbReference type="AlphaFoldDB" id="A0A2G5USW0"/>
<dbReference type="OrthoDB" id="5889639at2759"/>
<protein>
    <recommendedName>
        <fullName evidence="3">F-box associated domain-containing protein</fullName>
    </recommendedName>
</protein>
<dbReference type="Proteomes" id="UP000230233">
    <property type="component" value="Chromosome III"/>
</dbReference>